<evidence type="ECO:0000256" key="7">
    <source>
        <dbReference type="ARBA" id="ARBA00034142"/>
    </source>
</evidence>
<feature type="compositionally biased region" description="Low complexity" evidence="9">
    <location>
        <begin position="139"/>
        <end position="161"/>
    </location>
</feature>
<dbReference type="OrthoDB" id="1902038at2759"/>
<evidence type="ECO:0000256" key="8">
    <source>
        <dbReference type="SAM" id="Coils"/>
    </source>
</evidence>
<dbReference type="InterPro" id="IPR043597">
    <property type="entry name" value="TPH_dom"/>
</dbReference>
<feature type="coiled-coil region" evidence="8">
    <location>
        <begin position="313"/>
        <end position="404"/>
    </location>
</feature>
<evidence type="ECO:0000313" key="11">
    <source>
        <dbReference type="Proteomes" id="UP000504611"/>
    </source>
</evidence>
<accession>A0A6I9NPS2</accession>
<organism evidence="11 12">
    <name type="scientific">Notothenia coriiceps</name>
    <name type="common">black rockcod</name>
    <dbReference type="NCBI Taxonomy" id="8208"/>
    <lineage>
        <taxon>Eukaryota</taxon>
        <taxon>Metazoa</taxon>
        <taxon>Chordata</taxon>
        <taxon>Craniata</taxon>
        <taxon>Vertebrata</taxon>
        <taxon>Euteleostomi</taxon>
        <taxon>Actinopterygii</taxon>
        <taxon>Neopterygii</taxon>
        <taxon>Teleostei</taxon>
        <taxon>Neoteleostei</taxon>
        <taxon>Acanthomorphata</taxon>
        <taxon>Eupercaria</taxon>
        <taxon>Perciformes</taxon>
        <taxon>Notothenioidei</taxon>
        <taxon>Nototheniidae</taxon>
        <taxon>Notothenia</taxon>
    </lineage>
</organism>
<feature type="compositionally biased region" description="Low complexity" evidence="9">
    <location>
        <begin position="241"/>
        <end position="263"/>
    </location>
</feature>
<evidence type="ECO:0000256" key="4">
    <source>
        <dbReference type="ARBA" id="ARBA00023069"/>
    </source>
</evidence>
<reference evidence="12" key="1">
    <citation type="submission" date="2025-08" db="UniProtKB">
        <authorList>
            <consortium name="RefSeq"/>
        </authorList>
    </citation>
    <scope>IDENTIFICATION</scope>
    <source>
        <tissue evidence="12">Muscle</tissue>
    </source>
</reference>
<name>A0A6I9NPS2_9TELE</name>
<evidence type="ECO:0000256" key="5">
    <source>
        <dbReference type="ARBA" id="ARBA00023273"/>
    </source>
</evidence>
<dbReference type="Proteomes" id="UP000504611">
    <property type="component" value="Unplaced"/>
</dbReference>
<dbReference type="RefSeq" id="XP_010776750.1">
    <property type="nucleotide sequence ID" value="XM_010778448.1"/>
</dbReference>
<evidence type="ECO:0000256" key="2">
    <source>
        <dbReference type="ARBA" id="ARBA00022846"/>
    </source>
</evidence>
<feature type="domain" description="Trichohyalin-plectin-homology" evidence="10">
    <location>
        <begin position="311"/>
        <end position="540"/>
    </location>
</feature>
<feature type="compositionally biased region" description="Polar residues" evidence="9">
    <location>
        <begin position="187"/>
        <end position="202"/>
    </location>
</feature>
<dbReference type="Pfam" id="PF13868">
    <property type="entry name" value="TPH"/>
    <property type="match status" value="1"/>
</dbReference>
<keyword evidence="4" id="KW-0969">Cilium</keyword>
<evidence type="ECO:0000256" key="9">
    <source>
        <dbReference type="SAM" id="MobiDB-lite"/>
    </source>
</evidence>
<comment type="similarity">
    <text evidence="6">Belongs to the CFAP45 family.</text>
</comment>
<keyword evidence="2" id="KW-0282">Flagellum</keyword>
<keyword evidence="3 8" id="KW-0175">Coiled coil</keyword>
<gene>
    <name evidence="12" type="primary">LOC104951718</name>
</gene>
<evidence type="ECO:0000256" key="6">
    <source>
        <dbReference type="ARBA" id="ARBA00034116"/>
    </source>
</evidence>
<evidence type="ECO:0000313" key="12">
    <source>
        <dbReference type="RefSeq" id="XP_010776750.1"/>
    </source>
</evidence>
<comment type="subcellular location">
    <subcellularLocation>
        <location evidence="1">Cell projection</location>
        <location evidence="1">Cilium</location>
        <location evidence="1">Flagellum</location>
    </subcellularLocation>
</comment>
<dbReference type="PANTHER" id="PTHR15504:SF0">
    <property type="entry name" value="CILIA- AND FLAGELLA-ASSOCIATED PROTEIN 45"/>
    <property type="match status" value="1"/>
</dbReference>
<keyword evidence="5" id="KW-0966">Cell projection</keyword>
<dbReference type="KEGG" id="ncc:104951718"/>
<feature type="region of interest" description="Disordered" evidence="9">
    <location>
        <begin position="137"/>
        <end position="266"/>
    </location>
</feature>
<dbReference type="InterPro" id="IPR033253">
    <property type="entry name" value="CFAP45"/>
</dbReference>
<dbReference type="AlphaFoldDB" id="A0A6I9NPS2"/>
<proteinExistence type="inferred from homology"/>
<dbReference type="PANTHER" id="PTHR15504">
    <property type="entry name" value="NASOPHARYNGEAL EPITHELIUM SPECIFIC PROTEIN 1"/>
    <property type="match status" value="1"/>
</dbReference>
<evidence type="ECO:0000256" key="1">
    <source>
        <dbReference type="ARBA" id="ARBA00004230"/>
    </source>
</evidence>
<protein>
    <recommendedName>
        <fullName evidence="7">Cilia- and flagella-associated protein 45</fullName>
    </recommendedName>
</protein>
<dbReference type="GO" id="GO:0031514">
    <property type="term" value="C:motile cilium"/>
    <property type="evidence" value="ECO:0007669"/>
    <property type="project" value="UniProtKB-SubCell"/>
</dbReference>
<evidence type="ECO:0000259" key="10">
    <source>
        <dbReference type="Pfam" id="PF13868"/>
    </source>
</evidence>
<feature type="coiled-coil region" evidence="8">
    <location>
        <begin position="455"/>
        <end position="536"/>
    </location>
</feature>
<dbReference type="GeneID" id="104951718"/>
<evidence type="ECO:0000256" key="3">
    <source>
        <dbReference type="ARBA" id="ARBA00023054"/>
    </source>
</evidence>
<sequence length="563" mass="62593">MPSPTHGVLHCCTISSKLLLSLSPISLFASQSLPLPPPLLLTLNLALPTLSLSLYMNTHHTHKLNPHHLPNHTPFLSVGPALLSQSSLQLNSTPEASLQYSASYHSNQTLAHSDSISAATPQRSGHVGGAVHSYNQVTSSRAAQHQQSQSGAGSGIYYSSSTLPTQRVSSPLSAGGGSGSPGKLQRLGSSSETPGYSTTQRLPSSSSPSKPSPGTRLAKSYSTTVAVTTAGGGGSPQRVASPPNSTSGGGASSSSSPLHQMSSGIGSYATLSPKRLAAHHASDQYKINHELYASATLQRPGSLAVFLFLLQALEKKRKKQECLQEEIMRINAETMQAKERRLEEERQADMRDMEYLKNKMERASEYEAEQKRLKKEKELEIARLRARQEKAKDYKAEQDELRARRNQEFKDRDWRSKQRELAVKRAQEEEMLMAARTEQVRCKEHFLSIEAGREKAEFERVLSVQQQAIVKLKEEEEKRRQKLSRHSEAIRTQVKEQELSAVAKRRELFKESERLMEEDRQRRVRLEEIKEKKLQELKSVQRPESAFGVVDGQSLKMVQVVCI</sequence>
<feature type="compositionally biased region" description="Low complexity" evidence="9">
    <location>
        <begin position="203"/>
        <end position="213"/>
    </location>
</feature>
<keyword evidence="11" id="KW-1185">Reference proteome</keyword>